<dbReference type="Pfam" id="PF21173">
    <property type="entry name" value="DksA-like_N"/>
    <property type="match status" value="1"/>
</dbReference>
<dbReference type="PROSITE" id="PS01102">
    <property type="entry name" value="ZF_DKSA_1"/>
    <property type="match status" value="1"/>
</dbReference>
<dbReference type="PANTHER" id="PTHR33823">
    <property type="entry name" value="RNA POLYMERASE-BINDING TRANSCRIPTION FACTOR DKSA-RELATED"/>
    <property type="match status" value="1"/>
</dbReference>
<dbReference type="InterPro" id="IPR048487">
    <property type="entry name" value="DksA-like_N"/>
</dbReference>
<evidence type="ECO:0000256" key="2">
    <source>
        <dbReference type="ARBA" id="ARBA00022771"/>
    </source>
</evidence>
<reference evidence="6" key="1">
    <citation type="submission" date="2015-10" db="EMBL/GenBank/DDBJ databases">
        <authorList>
            <person name="Gilbert D.G."/>
        </authorList>
    </citation>
    <scope>NUCLEOTIDE SEQUENCE</scope>
</reference>
<dbReference type="InterPro" id="IPR020458">
    <property type="entry name" value="Znf_DskA_TraR_CS"/>
</dbReference>
<feature type="domain" description="Zinc finger DksA/TraR C4-type" evidence="4">
    <location>
        <begin position="76"/>
        <end position="106"/>
    </location>
</feature>
<dbReference type="InterPro" id="IPR037187">
    <property type="entry name" value="DnaK_N"/>
</dbReference>
<dbReference type="PANTHER" id="PTHR33823:SF4">
    <property type="entry name" value="GENERAL STRESS PROTEIN 16O"/>
    <property type="match status" value="1"/>
</dbReference>
<keyword evidence="2" id="KW-0863">Zinc-finger</keyword>
<evidence type="ECO:0000259" key="4">
    <source>
        <dbReference type="Pfam" id="PF01258"/>
    </source>
</evidence>
<dbReference type="Gene3D" id="1.20.120.910">
    <property type="entry name" value="DksA, coiled-coil domain"/>
    <property type="match status" value="1"/>
</dbReference>
<keyword evidence="1" id="KW-0479">Metal-binding</keyword>
<dbReference type="AlphaFoldDB" id="A0A160TG99"/>
<sequence>MNTEAIRDRLVARQKVLLERANKVERDASHRDAPLSADFAEQATERENDDVLLALGDEWHHELQDIDHALDKLENGTYGECDTCGESINPARLEAIPTAHQCMMCAD</sequence>
<dbReference type="SUPFAM" id="SSF109635">
    <property type="entry name" value="DnaK suppressor protein DksA, alpha-hairpin domain"/>
    <property type="match status" value="1"/>
</dbReference>
<proteinExistence type="predicted"/>
<keyword evidence="3" id="KW-0862">Zinc</keyword>
<evidence type="ECO:0000256" key="3">
    <source>
        <dbReference type="ARBA" id="ARBA00022833"/>
    </source>
</evidence>
<dbReference type="GO" id="GO:0008270">
    <property type="term" value="F:zinc ion binding"/>
    <property type="evidence" value="ECO:0007669"/>
    <property type="project" value="UniProtKB-KW"/>
</dbReference>
<accession>A0A160TG99</accession>
<evidence type="ECO:0000259" key="5">
    <source>
        <dbReference type="Pfam" id="PF21173"/>
    </source>
</evidence>
<dbReference type="SUPFAM" id="SSF57716">
    <property type="entry name" value="Glucocorticoid receptor-like (DNA-binding domain)"/>
    <property type="match status" value="1"/>
</dbReference>
<organism evidence="6">
    <name type="scientific">hydrothermal vent metagenome</name>
    <dbReference type="NCBI Taxonomy" id="652676"/>
    <lineage>
        <taxon>unclassified sequences</taxon>
        <taxon>metagenomes</taxon>
        <taxon>ecological metagenomes</taxon>
    </lineage>
</organism>
<dbReference type="PROSITE" id="PS51128">
    <property type="entry name" value="ZF_DKSA_2"/>
    <property type="match status" value="1"/>
</dbReference>
<dbReference type="InterPro" id="IPR000962">
    <property type="entry name" value="Znf_DskA_TraR"/>
</dbReference>
<evidence type="ECO:0000256" key="1">
    <source>
        <dbReference type="ARBA" id="ARBA00022723"/>
    </source>
</evidence>
<gene>
    <name evidence="6" type="ORF">MGWOODY_Tha1850</name>
</gene>
<feature type="domain" description="DnaK suppressor protein-like N-terminal" evidence="5">
    <location>
        <begin position="8"/>
        <end position="72"/>
    </location>
</feature>
<name>A0A160TG99_9ZZZZ</name>
<protein>
    <submittedName>
        <fullName evidence="6">DnaK suppressor protein</fullName>
    </submittedName>
</protein>
<dbReference type="Pfam" id="PF01258">
    <property type="entry name" value="zf-dskA_traR"/>
    <property type="match status" value="1"/>
</dbReference>
<evidence type="ECO:0000313" key="6">
    <source>
        <dbReference type="EMBL" id="CUS42527.1"/>
    </source>
</evidence>
<dbReference type="EMBL" id="CZQC01000067">
    <property type="protein sequence ID" value="CUS42527.1"/>
    <property type="molecule type" value="Genomic_DNA"/>
</dbReference>